<dbReference type="GO" id="GO:0051287">
    <property type="term" value="F:NAD binding"/>
    <property type="evidence" value="ECO:0007669"/>
    <property type="project" value="InterPro"/>
</dbReference>
<dbReference type="GO" id="GO:0005829">
    <property type="term" value="C:cytosol"/>
    <property type="evidence" value="ECO:0007669"/>
    <property type="project" value="TreeGrafter"/>
</dbReference>
<dbReference type="PATRIC" id="fig|29290.4.peg.8536"/>
<evidence type="ECO:0000256" key="2">
    <source>
        <dbReference type="RuleBase" id="RU003719"/>
    </source>
</evidence>
<evidence type="ECO:0000259" key="3">
    <source>
        <dbReference type="Pfam" id="PF00389"/>
    </source>
</evidence>
<dbReference type="GO" id="GO:0030267">
    <property type="term" value="F:glyoxylate reductase (NADPH) activity"/>
    <property type="evidence" value="ECO:0007669"/>
    <property type="project" value="TreeGrafter"/>
</dbReference>
<evidence type="ECO:0000259" key="4">
    <source>
        <dbReference type="Pfam" id="PF02826"/>
    </source>
</evidence>
<dbReference type="InterPro" id="IPR036291">
    <property type="entry name" value="NAD(P)-bd_dom_sf"/>
</dbReference>
<comment type="caution">
    <text evidence="5">The sequence shown here is derived from an EMBL/GenBank/DDBJ whole genome shotgun (WGS) entry which is preliminary data.</text>
</comment>
<keyword evidence="1 2" id="KW-0560">Oxidoreductase</keyword>
<comment type="similarity">
    <text evidence="2">Belongs to the D-isomer specific 2-hydroxyacid dehydrogenase family.</text>
</comment>
<dbReference type="Gene3D" id="3.40.50.720">
    <property type="entry name" value="NAD(P)-binding Rossmann-like Domain"/>
    <property type="match status" value="2"/>
</dbReference>
<dbReference type="Pfam" id="PF02826">
    <property type="entry name" value="2-Hacid_dh_C"/>
    <property type="match status" value="1"/>
</dbReference>
<name>A0A0F3GHB3_9BACT</name>
<dbReference type="Pfam" id="PF00389">
    <property type="entry name" value="2-Hacid_dh"/>
    <property type="match status" value="1"/>
</dbReference>
<dbReference type="PANTHER" id="PTHR10996">
    <property type="entry name" value="2-HYDROXYACID DEHYDROGENASE-RELATED"/>
    <property type="match status" value="1"/>
</dbReference>
<reference evidence="5 6" key="1">
    <citation type="submission" date="2015-02" db="EMBL/GenBank/DDBJ databases">
        <title>Single-cell genomics of uncultivated deep-branching MTB reveals a conserved set of magnetosome genes.</title>
        <authorList>
            <person name="Kolinko S."/>
            <person name="Richter M."/>
            <person name="Glockner F.O."/>
            <person name="Brachmann A."/>
            <person name="Schuler D."/>
        </authorList>
    </citation>
    <scope>NUCLEOTIDE SEQUENCE [LARGE SCALE GENOMIC DNA]</scope>
    <source>
        <strain evidence="5">TM-1</strain>
    </source>
</reference>
<dbReference type="InterPro" id="IPR006140">
    <property type="entry name" value="D-isomer_DH_NAD-bd"/>
</dbReference>
<protein>
    <submittedName>
        <fullName evidence="5">D-isomer specific 2-hydroxyacid dehydrogenase NAD-binding protein</fullName>
    </submittedName>
</protein>
<dbReference type="SUPFAM" id="SSF52283">
    <property type="entry name" value="Formate/glycerate dehydrogenase catalytic domain-like"/>
    <property type="match status" value="1"/>
</dbReference>
<dbReference type="CDD" id="cd12172">
    <property type="entry name" value="PGDH_like_2"/>
    <property type="match status" value="1"/>
</dbReference>
<keyword evidence="6" id="KW-1185">Reference proteome</keyword>
<proteinExistence type="inferred from homology"/>
<dbReference type="Proteomes" id="UP000033423">
    <property type="component" value="Unassembled WGS sequence"/>
</dbReference>
<sequence>MKKIAITTTSFCEYDKNPLSLLIKHGLEIVINPYKRKLNREEVVELSKDAVGIIAGTEPLNAYVLERLTGVKVISRCGVGMDNVDMDVAKRLGIKVYNTPDAPTLAVAELTVGLMLNLLRKVSQMDRDIRLGSWRKKMGNLLYKKNVGILGFGHIGKKVSELLKPFTCNIAYVDPAVENDFGGFKRLSITEMLEWADIVSIHVSSRNKIIGHEEFRLFKKGAWLINVSRGEVVDEECLYECLQDGTLSGAALDVFESEPYDGTLKKLDNVILTSHIGSYAKESRVEMEMQSAINLLQGLELQ</sequence>
<evidence type="ECO:0000313" key="6">
    <source>
        <dbReference type="Proteomes" id="UP000033423"/>
    </source>
</evidence>
<organism evidence="5 6">
    <name type="scientific">Candidatus Magnetobacterium bavaricum</name>
    <dbReference type="NCBI Taxonomy" id="29290"/>
    <lineage>
        <taxon>Bacteria</taxon>
        <taxon>Pseudomonadati</taxon>
        <taxon>Nitrospirota</taxon>
        <taxon>Thermodesulfovibrionia</taxon>
        <taxon>Thermodesulfovibrionales</taxon>
        <taxon>Candidatus Magnetobacteriaceae</taxon>
        <taxon>Candidatus Magnetobacterium</taxon>
    </lineage>
</organism>
<dbReference type="InterPro" id="IPR006139">
    <property type="entry name" value="D-isomer_2_OHA_DH_cat_dom"/>
</dbReference>
<evidence type="ECO:0000313" key="5">
    <source>
        <dbReference type="EMBL" id="KJU81329.1"/>
    </source>
</evidence>
<dbReference type="PANTHER" id="PTHR10996:SF283">
    <property type="entry name" value="GLYOXYLATE_HYDROXYPYRUVATE REDUCTASE B"/>
    <property type="match status" value="1"/>
</dbReference>
<dbReference type="InterPro" id="IPR050223">
    <property type="entry name" value="D-isomer_2-hydroxyacid_DH"/>
</dbReference>
<gene>
    <name evidence="5" type="ORF">MBAV_006462</name>
</gene>
<dbReference type="PROSITE" id="PS00671">
    <property type="entry name" value="D_2_HYDROXYACID_DH_3"/>
    <property type="match status" value="1"/>
</dbReference>
<dbReference type="EMBL" id="LACI01002732">
    <property type="protein sequence ID" value="KJU81329.1"/>
    <property type="molecule type" value="Genomic_DNA"/>
</dbReference>
<dbReference type="GO" id="GO:0016618">
    <property type="term" value="F:hydroxypyruvate reductase [NAD(P)H] activity"/>
    <property type="evidence" value="ECO:0007669"/>
    <property type="project" value="TreeGrafter"/>
</dbReference>
<dbReference type="SUPFAM" id="SSF51735">
    <property type="entry name" value="NAD(P)-binding Rossmann-fold domains"/>
    <property type="match status" value="1"/>
</dbReference>
<feature type="domain" description="D-isomer specific 2-hydroxyacid dehydrogenase catalytic" evidence="3">
    <location>
        <begin position="13"/>
        <end position="298"/>
    </location>
</feature>
<dbReference type="AlphaFoldDB" id="A0A0F3GHB3"/>
<dbReference type="InterPro" id="IPR029753">
    <property type="entry name" value="D-isomer_DH_CS"/>
</dbReference>
<accession>A0A0F3GHB3</accession>
<feature type="domain" description="D-isomer specific 2-hydroxyacid dehydrogenase NAD-binding" evidence="4">
    <location>
        <begin position="112"/>
        <end position="277"/>
    </location>
</feature>
<evidence type="ECO:0000256" key="1">
    <source>
        <dbReference type="ARBA" id="ARBA00023002"/>
    </source>
</evidence>